<evidence type="ECO:0000313" key="2">
    <source>
        <dbReference type="EMBL" id="ETV97774.1"/>
    </source>
</evidence>
<evidence type="ECO:0000256" key="1">
    <source>
        <dbReference type="SAM" id="MobiDB-lite"/>
    </source>
</evidence>
<dbReference type="InterPro" id="IPR021861">
    <property type="entry name" value="THO_THOC1"/>
</dbReference>
<dbReference type="GO" id="GO:0006406">
    <property type="term" value="P:mRNA export from nucleus"/>
    <property type="evidence" value="ECO:0007669"/>
    <property type="project" value="TreeGrafter"/>
</dbReference>
<dbReference type="STRING" id="157072.A0A024TUW2"/>
<dbReference type="RefSeq" id="XP_008873335.1">
    <property type="nucleotide sequence ID" value="XM_008875113.1"/>
</dbReference>
<evidence type="ECO:0008006" key="3">
    <source>
        <dbReference type="Google" id="ProtNLM"/>
    </source>
</evidence>
<protein>
    <recommendedName>
        <fullName evidence="3">THO complex subunit 1</fullName>
    </recommendedName>
</protein>
<dbReference type="GeneID" id="20086177"/>
<dbReference type="EMBL" id="KI913971">
    <property type="protein sequence ID" value="ETV97774.1"/>
    <property type="molecule type" value="Genomic_DNA"/>
</dbReference>
<reference evidence="2" key="1">
    <citation type="submission" date="2013-12" db="EMBL/GenBank/DDBJ databases">
        <title>The Genome Sequence of Aphanomyces invadans NJM9701.</title>
        <authorList>
            <consortium name="The Broad Institute Genomics Platform"/>
            <person name="Russ C."/>
            <person name="Tyler B."/>
            <person name="van West P."/>
            <person name="Dieguez-Uribeondo J."/>
            <person name="Young S.K."/>
            <person name="Zeng Q."/>
            <person name="Gargeya S."/>
            <person name="Fitzgerald M."/>
            <person name="Abouelleil A."/>
            <person name="Alvarado L."/>
            <person name="Chapman S.B."/>
            <person name="Gainer-Dewar J."/>
            <person name="Goldberg J."/>
            <person name="Griggs A."/>
            <person name="Gujja S."/>
            <person name="Hansen M."/>
            <person name="Howarth C."/>
            <person name="Imamovic A."/>
            <person name="Ireland A."/>
            <person name="Larimer J."/>
            <person name="McCowan C."/>
            <person name="Murphy C."/>
            <person name="Pearson M."/>
            <person name="Poon T.W."/>
            <person name="Priest M."/>
            <person name="Roberts A."/>
            <person name="Saif S."/>
            <person name="Shea T."/>
            <person name="Sykes S."/>
            <person name="Wortman J."/>
            <person name="Nusbaum C."/>
            <person name="Birren B."/>
        </authorList>
    </citation>
    <scope>NUCLEOTIDE SEQUENCE [LARGE SCALE GENOMIC DNA]</scope>
    <source>
        <strain evidence="2">NJM9701</strain>
    </source>
</reference>
<dbReference type="OrthoDB" id="10257415at2759"/>
<dbReference type="PANTHER" id="PTHR13265:SF0">
    <property type="entry name" value="HPR1"/>
    <property type="match status" value="1"/>
</dbReference>
<dbReference type="VEuPathDB" id="FungiDB:H310_09127"/>
<feature type="region of interest" description="Disordered" evidence="1">
    <location>
        <begin position="398"/>
        <end position="420"/>
    </location>
</feature>
<organism evidence="2">
    <name type="scientific">Aphanomyces invadans</name>
    <dbReference type="NCBI Taxonomy" id="157072"/>
    <lineage>
        <taxon>Eukaryota</taxon>
        <taxon>Sar</taxon>
        <taxon>Stramenopiles</taxon>
        <taxon>Oomycota</taxon>
        <taxon>Saprolegniomycetes</taxon>
        <taxon>Saprolegniales</taxon>
        <taxon>Verrucalvaceae</taxon>
        <taxon>Aphanomyces</taxon>
    </lineage>
</organism>
<dbReference type="Pfam" id="PF11957">
    <property type="entry name" value="efThoc1"/>
    <property type="match status" value="1"/>
</dbReference>
<dbReference type="AlphaFoldDB" id="A0A024TUW2"/>
<name>A0A024TUW2_9STRA</name>
<dbReference type="eggNOG" id="KOG2491">
    <property type="taxonomic scope" value="Eukaryota"/>
</dbReference>
<dbReference type="GO" id="GO:0000445">
    <property type="term" value="C:THO complex part of transcription export complex"/>
    <property type="evidence" value="ECO:0007669"/>
    <property type="project" value="TreeGrafter"/>
</dbReference>
<accession>A0A024TUW2</accession>
<dbReference type="PANTHER" id="PTHR13265">
    <property type="entry name" value="THO COMPLEX SUBUNIT 1"/>
    <property type="match status" value="1"/>
</dbReference>
<sequence length="563" mass="63385">MPTLLQLASKAEIEFHALTRSKEPLRQLKQLHEDLLTQCDKDQVFNLLEVATQKLVEKLSWALHNDNSMTPASVGIPELLDLCIAGATDNILLNHAPYKILEDLMDGQTIVTCEKLWELLETRKGQLTAANFIPPYDGKSAKTTKASLCLLRLSNTLLRRLSKTHNTVFCGRILTFLSFAFALSERSALNVTGRSNVSNVTVFEDEITFLENTPSDDTSDGAKAADYALYKTFWAIQRYFRQPNLATERDTEWATFTTELNAVLGAFESHSFSPKDLDPTRDDNAVSVGKDENGPSGFFQTKYLTNSRLFHLQLRDPVLRECMLTQFLIFFRHLETTKLPPTATVSQVKALTSRVLSLLKKTPSDGKRFSEMLVQVLDRENNWTQWKQDKCKPYERFPDDQAPVEPSAAPVEPPVKKRKQSMTDPLLESLVHEDTESLLSKIQGPSRKTEVPVEEFVQRFEEARDPENGIEREYWPDNDKMVCWRTMRGCMRTKLNFMDKIIQGTGTMVEAILGVHQGDVIPASSPAPSNSDEPATAPASPVEAPDTVDEPAKESPEGEEETE</sequence>
<feature type="region of interest" description="Disordered" evidence="1">
    <location>
        <begin position="520"/>
        <end position="563"/>
    </location>
</feature>
<gene>
    <name evidence="2" type="ORF">H310_09127</name>
</gene>
<proteinExistence type="predicted"/>